<keyword evidence="7" id="KW-1185">Reference proteome</keyword>
<dbReference type="SUPFAM" id="SSF55874">
    <property type="entry name" value="ATPase domain of HSP90 chaperone/DNA topoisomerase II/histidine kinase"/>
    <property type="match status" value="1"/>
</dbReference>
<organism evidence="6 7">
    <name type="scientific">Streptomyces varsoviensis</name>
    <dbReference type="NCBI Taxonomy" id="67373"/>
    <lineage>
        <taxon>Bacteria</taxon>
        <taxon>Bacillati</taxon>
        <taxon>Actinomycetota</taxon>
        <taxon>Actinomycetes</taxon>
        <taxon>Kitasatosporales</taxon>
        <taxon>Streptomycetaceae</taxon>
        <taxon>Streptomyces</taxon>
    </lineage>
</organism>
<keyword evidence="2" id="KW-0418">Kinase</keyword>
<dbReference type="Gene3D" id="3.30.565.10">
    <property type="entry name" value="Histidine kinase-like ATPase, C-terminal domain"/>
    <property type="match status" value="1"/>
</dbReference>
<name>A0ABR5J5G3_9ACTN</name>
<sequence length="202" mass="21396">RTADAAAARTAAARRGHEVAQAQRSAEREYLATLHDTACATLLMVAVRGQSIPGDVLRRQAAKDLRKLAAERVMTGESEVAGELREEIAENPLRVRAEFADGLGSAWHPAVVALRDGVAEALRNVARHSGVDHATVRAGRAGDRVTVTVSDDGAGFDVTLVPAHCRGLAWSVVERMASVGGRATVDSAPGRGTTVRLEWPHV</sequence>
<protein>
    <recommendedName>
        <fullName evidence="5">Histidine kinase/HSP90-like ATPase domain-containing protein</fullName>
    </recommendedName>
</protein>
<evidence type="ECO:0000256" key="4">
    <source>
        <dbReference type="SAM" id="MobiDB-lite"/>
    </source>
</evidence>
<dbReference type="EMBL" id="LGUT01001599">
    <property type="protein sequence ID" value="KOG88630.1"/>
    <property type="molecule type" value="Genomic_DNA"/>
</dbReference>
<dbReference type="InterPro" id="IPR003594">
    <property type="entry name" value="HATPase_dom"/>
</dbReference>
<feature type="compositionally biased region" description="Low complexity" evidence="4">
    <location>
        <begin position="1"/>
        <end position="13"/>
    </location>
</feature>
<gene>
    <name evidence="6" type="ORF">ADK38_18760</name>
</gene>
<dbReference type="Pfam" id="PF02518">
    <property type="entry name" value="HATPase_c"/>
    <property type="match status" value="1"/>
</dbReference>
<dbReference type="PANTHER" id="PTHR24421:SF61">
    <property type="entry name" value="OXYGEN SENSOR HISTIDINE KINASE NREB"/>
    <property type="match status" value="1"/>
</dbReference>
<feature type="non-terminal residue" evidence="6">
    <location>
        <position position="1"/>
    </location>
</feature>
<proteinExistence type="predicted"/>
<dbReference type="PANTHER" id="PTHR24421">
    <property type="entry name" value="NITRATE/NITRITE SENSOR PROTEIN NARX-RELATED"/>
    <property type="match status" value="1"/>
</dbReference>
<dbReference type="CDD" id="cd16917">
    <property type="entry name" value="HATPase_UhpB-NarQ-NarX-like"/>
    <property type="match status" value="1"/>
</dbReference>
<evidence type="ECO:0000256" key="3">
    <source>
        <dbReference type="ARBA" id="ARBA00023012"/>
    </source>
</evidence>
<reference evidence="6 7" key="1">
    <citation type="submission" date="2015-07" db="EMBL/GenBank/DDBJ databases">
        <authorList>
            <person name="Ju K.-S."/>
            <person name="Doroghazi J.R."/>
            <person name="Metcalf W.W."/>
        </authorList>
    </citation>
    <scope>NUCLEOTIDE SEQUENCE [LARGE SCALE GENOMIC DNA]</scope>
    <source>
        <strain evidence="6 7">NRRL B-3589</strain>
    </source>
</reference>
<dbReference type="InterPro" id="IPR050482">
    <property type="entry name" value="Sensor_HK_TwoCompSys"/>
</dbReference>
<accession>A0ABR5J5G3</accession>
<keyword evidence="3" id="KW-0902">Two-component regulatory system</keyword>
<dbReference type="InterPro" id="IPR036890">
    <property type="entry name" value="HATPase_C_sf"/>
</dbReference>
<feature type="region of interest" description="Disordered" evidence="4">
    <location>
        <begin position="1"/>
        <end position="20"/>
    </location>
</feature>
<comment type="caution">
    <text evidence="6">The sequence shown here is derived from an EMBL/GenBank/DDBJ whole genome shotgun (WGS) entry which is preliminary data.</text>
</comment>
<dbReference type="Proteomes" id="UP000037020">
    <property type="component" value="Unassembled WGS sequence"/>
</dbReference>
<evidence type="ECO:0000313" key="6">
    <source>
        <dbReference type="EMBL" id="KOG88630.1"/>
    </source>
</evidence>
<evidence type="ECO:0000256" key="2">
    <source>
        <dbReference type="ARBA" id="ARBA00022777"/>
    </source>
</evidence>
<evidence type="ECO:0000259" key="5">
    <source>
        <dbReference type="Pfam" id="PF02518"/>
    </source>
</evidence>
<feature type="domain" description="Histidine kinase/HSP90-like ATPase" evidence="5">
    <location>
        <begin position="113"/>
        <end position="200"/>
    </location>
</feature>
<keyword evidence="1" id="KW-0808">Transferase</keyword>
<evidence type="ECO:0000313" key="7">
    <source>
        <dbReference type="Proteomes" id="UP000037020"/>
    </source>
</evidence>
<evidence type="ECO:0000256" key="1">
    <source>
        <dbReference type="ARBA" id="ARBA00022679"/>
    </source>
</evidence>